<protein>
    <recommendedName>
        <fullName evidence="2">Nucleoside transporter/FeoB GTPase Gate domain-containing protein</fullName>
    </recommendedName>
</protein>
<feature type="transmembrane region" description="Helical" evidence="1">
    <location>
        <begin position="127"/>
        <end position="148"/>
    </location>
</feature>
<keyword evidence="1" id="KW-0472">Membrane</keyword>
<feature type="domain" description="Nucleoside transporter/FeoB GTPase Gate" evidence="2">
    <location>
        <begin position="50"/>
        <end position="147"/>
    </location>
</feature>
<feature type="transmembrane region" description="Helical" evidence="1">
    <location>
        <begin position="89"/>
        <end position="107"/>
    </location>
</feature>
<keyword evidence="1" id="KW-1133">Transmembrane helix</keyword>
<evidence type="ECO:0000259" key="2">
    <source>
        <dbReference type="Pfam" id="PF07670"/>
    </source>
</evidence>
<keyword evidence="4" id="KW-1185">Reference proteome</keyword>
<name>A0A6B8RKW3_9BACL</name>
<feature type="transmembrane region" description="Helical" evidence="1">
    <location>
        <begin position="255"/>
        <end position="273"/>
    </location>
</feature>
<proteinExistence type="predicted"/>
<keyword evidence="1" id="KW-0812">Transmembrane</keyword>
<feature type="transmembrane region" description="Helical" evidence="1">
    <location>
        <begin position="318"/>
        <end position="336"/>
    </location>
</feature>
<dbReference type="EMBL" id="CP034235">
    <property type="protein sequence ID" value="QGQ96185.1"/>
    <property type="molecule type" value="Genomic_DNA"/>
</dbReference>
<feature type="transmembrane region" description="Helical" evidence="1">
    <location>
        <begin position="279"/>
        <end position="297"/>
    </location>
</feature>
<accession>A0A6B8RKW3</accession>
<feature type="transmembrane region" description="Helical" evidence="1">
    <location>
        <begin position="12"/>
        <end position="31"/>
    </location>
</feature>
<feature type="transmembrane region" description="Helical" evidence="1">
    <location>
        <begin position="222"/>
        <end position="243"/>
    </location>
</feature>
<evidence type="ECO:0000256" key="1">
    <source>
        <dbReference type="SAM" id="Phobius"/>
    </source>
</evidence>
<gene>
    <name evidence="3" type="ORF">EHS13_15515</name>
</gene>
<dbReference type="KEGG" id="ppsc:EHS13_15515"/>
<feature type="transmembrane region" description="Helical" evidence="1">
    <location>
        <begin position="155"/>
        <end position="172"/>
    </location>
</feature>
<dbReference type="Pfam" id="PF07670">
    <property type="entry name" value="Gate"/>
    <property type="match status" value="1"/>
</dbReference>
<evidence type="ECO:0000313" key="3">
    <source>
        <dbReference type="EMBL" id="QGQ96185.1"/>
    </source>
</evidence>
<dbReference type="InterPro" id="IPR011642">
    <property type="entry name" value="Gate_dom"/>
</dbReference>
<feature type="transmembrane region" description="Helical" evidence="1">
    <location>
        <begin position="51"/>
        <end position="77"/>
    </location>
</feature>
<reference evidence="4" key="1">
    <citation type="submission" date="2018-11" db="EMBL/GenBank/DDBJ databases">
        <title>Complete genome sequence of Paenibacillus sp. ML311-T8.</title>
        <authorList>
            <person name="Nam Y.-D."/>
            <person name="Kang J."/>
            <person name="Chung W.-H."/>
            <person name="Park Y.S."/>
        </authorList>
    </citation>
    <scope>NUCLEOTIDE SEQUENCE [LARGE SCALE GENOMIC DNA]</scope>
    <source>
        <strain evidence="4">ML311-T8</strain>
    </source>
</reference>
<feature type="transmembrane region" description="Helical" evidence="1">
    <location>
        <begin position="382"/>
        <end position="402"/>
    </location>
</feature>
<dbReference type="OrthoDB" id="1645614at2"/>
<evidence type="ECO:0000313" key="4">
    <source>
        <dbReference type="Proteomes" id="UP000426246"/>
    </source>
</evidence>
<dbReference type="Proteomes" id="UP000426246">
    <property type="component" value="Chromosome"/>
</dbReference>
<dbReference type="AlphaFoldDB" id="A0A6B8RKW3"/>
<organism evidence="3 4">
    <name type="scientific">Paenibacillus psychroresistens</name>
    <dbReference type="NCBI Taxonomy" id="1778678"/>
    <lineage>
        <taxon>Bacteria</taxon>
        <taxon>Bacillati</taxon>
        <taxon>Bacillota</taxon>
        <taxon>Bacilli</taxon>
        <taxon>Bacillales</taxon>
        <taxon>Paenibacillaceae</taxon>
        <taxon>Paenibacillus</taxon>
    </lineage>
</organism>
<dbReference type="RefSeq" id="WP_155701221.1">
    <property type="nucleotide sequence ID" value="NZ_CP034235.1"/>
</dbReference>
<sequence>MHRIQMGSQSRLTSLLLASMAGLLVVCIIIYPNSVFQSSLSGMSLWWEYVFPALLPFLILTEIMLGSGALHAIGTLLDPFMRFFFRTSGNGGWALAMGLFAGYPAGASTTAKLHERQALLPQEAERVLIVSHLCNPAVMITVIGVGFFHQATLGMFIAIVHYASALLMGLTLRRSGNENLLVATPANLEPIWTRAMQSAKAAQQEDGRKFGKLLGDGVSHSIQTLMLIGGWMMFFSVLQQVILHLLQPWITNEGFVAQLVVCLLEPHLGAYTIAQSSSASLVIKVAIVGAVLGWSGLSMHAQVKSLLKSTEMRYLAFLKARLLHAALAFGLTLLAWKPLNNLLDRLQPNALPTYIEGTFNSPHLSIGNWIPSLWNLAGDRTLIFLTLLSIMLFCCMGISWSIHKVQLLKLKK</sequence>